<dbReference type="InterPro" id="IPR000524">
    <property type="entry name" value="Tscrpt_reg_HTH_GntR"/>
</dbReference>
<dbReference type="STRING" id="157910.SAMN05445850_7559"/>
<dbReference type="SUPFAM" id="SSF48008">
    <property type="entry name" value="GntR ligand-binding domain-like"/>
    <property type="match status" value="1"/>
</dbReference>
<dbReference type="PANTHER" id="PTHR43537:SF34">
    <property type="entry name" value="PYRUVATE DEHYDROGENASE COMPLEX REPRESSOR"/>
    <property type="match status" value="1"/>
</dbReference>
<evidence type="ECO:0000256" key="4">
    <source>
        <dbReference type="ARBA" id="ARBA00023163"/>
    </source>
</evidence>
<dbReference type="SMART" id="SM00895">
    <property type="entry name" value="FCD"/>
    <property type="match status" value="1"/>
</dbReference>
<dbReference type="SMART" id="SM00345">
    <property type="entry name" value="HTH_GNTR"/>
    <property type="match status" value="1"/>
</dbReference>
<evidence type="ECO:0000256" key="2">
    <source>
        <dbReference type="ARBA" id="ARBA00023015"/>
    </source>
</evidence>
<proteinExistence type="predicted"/>
<dbReference type="InterPro" id="IPR008920">
    <property type="entry name" value="TF_FadR/GntR_C"/>
</dbReference>
<name>A0A1H1KGK7_9BURK</name>
<organism evidence="8 9">
    <name type="scientific">Paraburkholderia tuberum</name>
    <dbReference type="NCBI Taxonomy" id="157910"/>
    <lineage>
        <taxon>Bacteria</taxon>
        <taxon>Pseudomonadati</taxon>
        <taxon>Pseudomonadota</taxon>
        <taxon>Betaproteobacteria</taxon>
        <taxon>Burkholderiales</taxon>
        <taxon>Burkholderiaceae</taxon>
        <taxon>Paraburkholderia</taxon>
    </lineage>
</organism>
<dbReference type="Proteomes" id="UP000199365">
    <property type="component" value="Unassembled WGS sequence"/>
</dbReference>
<keyword evidence="9" id="KW-1185">Reference proteome</keyword>
<dbReference type="GO" id="GO:0003677">
    <property type="term" value="F:DNA binding"/>
    <property type="evidence" value="ECO:0007669"/>
    <property type="project" value="UniProtKB-KW"/>
</dbReference>
<keyword evidence="1" id="KW-0678">Repressor</keyword>
<sequence>MSFSPITPPPRFRLSDAVCDQLEQLIVDGTLRAGESLPSERDLAQRLNVSRPSLREALLRLEGSKLIQSRTGGGYVVANSSSPLIADPLAHLIARHRKAAGDILEMREGLEAVTVELAATRATKSDIRHVKDALNALESAFTKENPYAVHAGQTSLPLLDAAFHLRIAEATHNIVLVHVMHGLYNLVQKSIEETYSTFEKRDADLSHLMEQHRHICDAIERHDPIAARNALVTHLGFIRENASR</sequence>
<dbReference type="SUPFAM" id="SSF46785">
    <property type="entry name" value="Winged helix' DNA-binding domain"/>
    <property type="match status" value="1"/>
</dbReference>
<dbReference type="PANTHER" id="PTHR43537">
    <property type="entry name" value="TRANSCRIPTIONAL REGULATOR, GNTR FAMILY"/>
    <property type="match status" value="1"/>
</dbReference>
<dbReference type="Gene3D" id="1.10.10.10">
    <property type="entry name" value="Winged helix-like DNA-binding domain superfamily/Winged helix DNA-binding domain"/>
    <property type="match status" value="1"/>
</dbReference>
<reference evidence="9" key="1">
    <citation type="submission" date="2016-10" db="EMBL/GenBank/DDBJ databases">
        <authorList>
            <person name="Varghese N."/>
            <person name="Submissions S."/>
        </authorList>
    </citation>
    <scope>NUCLEOTIDE SEQUENCE [LARGE SCALE GENOMIC DNA]</scope>
    <source>
        <strain evidence="9">DUS833</strain>
    </source>
</reference>
<dbReference type="Pfam" id="PF00392">
    <property type="entry name" value="GntR"/>
    <property type="match status" value="1"/>
</dbReference>
<evidence type="ECO:0000313" key="8">
    <source>
        <dbReference type="EMBL" id="SDR61110.1"/>
    </source>
</evidence>
<dbReference type="AlphaFoldDB" id="A0A1H1KGK7"/>
<protein>
    <recommendedName>
        <fullName evidence="6">Pyruvate dehydrogenase complex repressor</fullName>
    </recommendedName>
</protein>
<gene>
    <name evidence="8" type="ORF">SAMN05445850_7559</name>
</gene>
<comment type="function">
    <text evidence="5">Transcriptional repressor for the pyruvate dehydrogenase complex genes aceEF and lpd.</text>
</comment>
<dbReference type="RefSeq" id="WP_090812141.1">
    <property type="nucleotide sequence ID" value="NZ_FNKX01000004.1"/>
</dbReference>
<feature type="domain" description="HTH gntR-type" evidence="7">
    <location>
        <begin position="12"/>
        <end position="80"/>
    </location>
</feature>
<dbReference type="PROSITE" id="PS50949">
    <property type="entry name" value="HTH_GNTR"/>
    <property type="match status" value="1"/>
</dbReference>
<evidence type="ECO:0000256" key="6">
    <source>
        <dbReference type="ARBA" id="ARBA00039592"/>
    </source>
</evidence>
<dbReference type="InterPro" id="IPR036388">
    <property type="entry name" value="WH-like_DNA-bd_sf"/>
</dbReference>
<dbReference type="EMBL" id="FNKX01000004">
    <property type="protein sequence ID" value="SDR61110.1"/>
    <property type="molecule type" value="Genomic_DNA"/>
</dbReference>
<evidence type="ECO:0000256" key="5">
    <source>
        <dbReference type="ARBA" id="ARBA00037357"/>
    </source>
</evidence>
<keyword evidence="4" id="KW-0804">Transcription</keyword>
<evidence type="ECO:0000256" key="1">
    <source>
        <dbReference type="ARBA" id="ARBA00022491"/>
    </source>
</evidence>
<accession>A0A1H1KGK7</accession>
<dbReference type="PRINTS" id="PR00035">
    <property type="entry name" value="HTHGNTR"/>
</dbReference>
<dbReference type="Gene3D" id="1.20.120.530">
    <property type="entry name" value="GntR ligand-binding domain-like"/>
    <property type="match status" value="1"/>
</dbReference>
<evidence type="ECO:0000259" key="7">
    <source>
        <dbReference type="PROSITE" id="PS50949"/>
    </source>
</evidence>
<dbReference type="Pfam" id="PF07729">
    <property type="entry name" value="FCD"/>
    <property type="match status" value="1"/>
</dbReference>
<dbReference type="GO" id="GO:0003700">
    <property type="term" value="F:DNA-binding transcription factor activity"/>
    <property type="evidence" value="ECO:0007669"/>
    <property type="project" value="InterPro"/>
</dbReference>
<evidence type="ECO:0000256" key="3">
    <source>
        <dbReference type="ARBA" id="ARBA00023125"/>
    </source>
</evidence>
<evidence type="ECO:0000313" key="9">
    <source>
        <dbReference type="Proteomes" id="UP000199365"/>
    </source>
</evidence>
<dbReference type="InterPro" id="IPR011711">
    <property type="entry name" value="GntR_C"/>
</dbReference>
<keyword evidence="2" id="KW-0805">Transcription regulation</keyword>
<dbReference type="InterPro" id="IPR036390">
    <property type="entry name" value="WH_DNA-bd_sf"/>
</dbReference>
<keyword evidence="3" id="KW-0238">DNA-binding</keyword>
<dbReference type="CDD" id="cd07377">
    <property type="entry name" value="WHTH_GntR"/>
    <property type="match status" value="1"/>
</dbReference>